<proteinExistence type="inferred from homology"/>
<dbReference type="Pfam" id="PF13450">
    <property type="entry name" value="NAD_binding_8"/>
    <property type="match status" value="1"/>
</dbReference>
<keyword evidence="8" id="KW-1185">Reference proteome</keyword>
<evidence type="ECO:0000256" key="5">
    <source>
        <dbReference type="ARBA" id="ARBA00023235"/>
    </source>
</evidence>
<evidence type="ECO:0000256" key="4">
    <source>
        <dbReference type="ARBA" id="ARBA00022827"/>
    </source>
</evidence>
<dbReference type="OrthoDB" id="9769600at2"/>
<gene>
    <name evidence="7" type="ORF">SAMN05444003_2294</name>
</gene>
<evidence type="ECO:0000259" key="6">
    <source>
        <dbReference type="Pfam" id="PF03275"/>
    </source>
</evidence>
<dbReference type="Gene3D" id="3.40.50.720">
    <property type="entry name" value="NAD(P)-binding Rossmann-like Domain"/>
    <property type="match status" value="3"/>
</dbReference>
<feature type="domain" description="UDP-galactopyranose mutase C-terminal" evidence="6">
    <location>
        <begin position="149"/>
        <end position="347"/>
    </location>
</feature>
<dbReference type="SUPFAM" id="SSF54373">
    <property type="entry name" value="FAD-linked reductases, C-terminal domain"/>
    <property type="match status" value="1"/>
</dbReference>
<dbReference type="STRING" id="1508389.SAMN05444003_2294"/>
<dbReference type="PANTHER" id="PTHR21197">
    <property type="entry name" value="UDP-GALACTOPYRANOSE MUTASE"/>
    <property type="match status" value="1"/>
</dbReference>
<sequence length="382" mass="43768">MSKSPVIVGAGFSGAVIAREFAEAGHDVRVIEARSHVAGNCYTERDAETGVLLHVYGPHIFHTANEDIWNYVTRWGSFMPYSHRVQTTVGEKVFSLPINLLTINQFFNKAFRPDEARAFVAEQADGTIIDPQSFEDQALSMVGPDLYEAFFKGYTEKQWGCSPTELPASILKRLPLRFNYDDSYFNHPFQGIPEHGYTPIVESILDHPRIDVQLNTVFDPKDTDDAHVFWSGPLDGYFDHKLGRLGYRTLDFHHFREEGDWQGTPVMNYGLRDVPYTRITEHKHFAPWEEHEKTLCTREYSRECGPDDIPYYPIRLVDEKAMLSEYVDLARATENVTFIGRLGTYRYLDMDVCIKEALDVAETYLTAHSEGRPIPTFVHDPL</sequence>
<dbReference type="Pfam" id="PF03275">
    <property type="entry name" value="GLF"/>
    <property type="match status" value="1"/>
</dbReference>
<keyword evidence="5" id="KW-0413">Isomerase</keyword>
<evidence type="ECO:0000313" key="7">
    <source>
        <dbReference type="EMBL" id="SHH16969.1"/>
    </source>
</evidence>
<dbReference type="PANTHER" id="PTHR21197:SF0">
    <property type="entry name" value="UDP-GALACTOPYRANOSE MUTASE"/>
    <property type="match status" value="1"/>
</dbReference>
<reference evidence="7 8" key="1">
    <citation type="submission" date="2016-11" db="EMBL/GenBank/DDBJ databases">
        <authorList>
            <person name="Jaros S."/>
            <person name="Januszkiewicz K."/>
            <person name="Wedrychowicz H."/>
        </authorList>
    </citation>
    <scope>NUCLEOTIDE SEQUENCE [LARGE SCALE GENOMIC DNA]</scope>
    <source>
        <strain evidence="7 8">DSM 28715</strain>
    </source>
</reference>
<dbReference type="InterPro" id="IPR015899">
    <property type="entry name" value="UDP-GalPyranose_mutase_C"/>
</dbReference>
<dbReference type="AlphaFoldDB" id="A0A1M5QTC6"/>
<dbReference type="GO" id="GO:0005829">
    <property type="term" value="C:cytosol"/>
    <property type="evidence" value="ECO:0007669"/>
    <property type="project" value="TreeGrafter"/>
</dbReference>
<evidence type="ECO:0000256" key="2">
    <source>
        <dbReference type="ARBA" id="ARBA00009321"/>
    </source>
</evidence>
<dbReference type="NCBIfam" id="TIGR00031">
    <property type="entry name" value="UDP-GALP_mutase"/>
    <property type="match status" value="1"/>
</dbReference>
<evidence type="ECO:0000313" key="8">
    <source>
        <dbReference type="Proteomes" id="UP000184074"/>
    </source>
</evidence>
<accession>A0A1M5QTC6</accession>
<organism evidence="7 8">
    <name type="scientific">Cognatiyoonia sediminum</name>
    <dbReference type="NCBI Taxonomy" id="1508389"/>
    <lineage>
        <taxon>Bacteria</taxon>
        <taxon>Pseudomonadati</taxon>
        <taxon>Pseudomonadota</taxon>
        <taxon>Alphaproteobacteria</taxon>
        <taxon>Rhodobacterales</taxon>
        <taxon>Paracoccaceae</taxon>
        <taxon>Cognatiyoonia</taxon>
    </lineage>
</organism>
<comment type="similarity">
    <text evidence="2">Belongs to the UDP-galactopyranose/dTDP-fucopyranose mutase family.</text>
</comment>
<dbReference type="GO" id="GO:0008767">
    <property type="term" value="F:UDP-galactopyranose mutase activity"/>
    <property type="evidence" value="ECO:0007669"/>
    <property type="project" value="InterPro"/>
</dbReference>
<comment type="cofactor">
    <cofactor evidence="1">
        <name>FAD</name>
        <dbReference type="ChEBI" id="CHEBI:57692"/>
    </cofactor>
</comment>
<dbReference type="Proteomes" id="UP000184074">
    <property type="component" value="Unassembled WGS sequence"/>
</dbReference>
<evidence type="ECO:0000256" key="1">
    <source>
        <dbReference type="ARBA" id="ARBA00001974"/>
    </source>
</evidence>
<name>A0A1M5QTC6_9RHOB</name>
<dbReference type="EMBL" id="FQXB01000003">
    <property type="protein sequence ID" value="SHH16969.1"/>
    <property type="molecule type" value="Genomic_DNA"/>
</dbReference>
<keyword evidence="3" id="KW-0285">Flavoprotein</keyword>
<dbReference type="GO" id="GO:0050660">
    <property type="term" value="F:flavin adenine dinucleotide binding"/>
    <property type="evidence" value="ECO:0007669"/>
    <property type="project" value="TreeGrafter"/>
</dbReference>
<evidence type="ECO:0000256" key="3">
    <source>
        <dbReference type="ARBA" id="ARBA00022630"/>
    </source>
</evidence>
<dbReference type="SUPFAM" id="SSF51971">
    <property type="entry name" value="Nucleotide-binding domain"/>
    <property type="match status" value="1"/>
</dbReference>
<protein>
    <submittedName>
        <fullName evidence="7">UDP-galactopyranose mutase</fullName>
    </submittedName>
</protein>
<keyword evidence="4" id="KW-0274">FAD</keyword>
<dbReference type="InterPro" id="IPR004379">
    <property type="entry name" value="UDP-GALP_mutase"/>
</dbReference>
<dbReference type="RefSeq" id="WP_072901185.1">
    <property type="nucleotide sequence ID" value="NZ_FQXB01000003.1"/>
</dbReference>